<evidence type="ECO:0000313" key="3">
    <source>
        <dbReference type="Proteomes" id="UP000199639"/>
    </source>
</evidence>
<evidence type="ECO:0000313" key="2">
    <source>
        <dbReference type="EMBL" id="SDN08533.1"/>
    </source>
</evidence>
<dbReference type="AlphaFoldDB" id="A0A5E9FX44"/>
<proteinExistence type="predicted"/>
<dbReference type="RefSeq" id="WP_233206253.1">
    <property type="nucleotide sequence ID" value="NZ_FNIB01000003.1"/>
</dbReference>
<sequence length="117" mass="13612">MHYPFIGLLFINIRYLWPLIEKVHDPVRVIWNDLEHLWVMDSERHFGLGLEPVLTTSELAEYLGLQTQAIYDLRTDGRGPLGIRVGREIRFRVSDVVQWLDGLHEPETPVVDHGAKQ</sequence>
<dbReference type="InterPro" id="IPR041657">
    <property type="entry name" value="HTH_17"/>
</dbReference>
<dbReference type="NCBIfam" id="TIGR01764">
    <property type="entry name" value="excise"/>
    <property type="match status" value="1"/>
</dbReference>
<dbReference type="STRING" id="1424659.SAMN05216368_103392"/>
<organism evidence="2 3">
    <name type="scientific">Cryobacterium flavum</name>
    <dbReference type="NCBI Taxonomy" id="1424659"/>
    <lineage>
        <taxon>Bacteria</taxon>
        <taxon>Bacillati</taxon>
        <taxon>Actinomycetota</taxon>
        <taxon>Actinomycetes</taxon>
        <taxon>Micrococcales</taxon>
        <taxon>Microbacteriaceae</taxon>
        <taxon>Cryobacterium</taxon>
    </lineage>
</organism>
<dbReference type="SUPFAM" id="SSF46955">
    <property type="entry name" value="Putative DNA-binding domain"/>
    <property type="match status" value="1"/>
</dbReference>
<reference evidence="2 3" key="1">
    <citation type="submission" date="2016-10" db="EMBL/GenBank/DDBJ databases">
        <authorList>
            <person name="Varghese N."/>
            <person name="Submissions S."/>
        </authorList>
    </citation>
    <scope>NUCLEOTIDE SEQUENCE [LARGE SCALE GENOMIC DNA]</scope>
    <source>
        <strain evidence="2 3">CGMCC 1.11215</strain>
    </source>
</reference>
<name>A0A5E9FX44_9MICO</name>
<evidence type="ECO:0000259" key="1">
    <source>
        <dbReference type="Pfam" id="PF12728"/>
    </source>
</evidence>
<dbReference type="GO" id="GO:0003677">
    <property type="term" value="F:DNA binding"/>
    <property type="evidence" value="ECO:0007669"/>
    <property type="project" value="InterPro"/>
</dbReference>
<protein>
    <submittedName>
        <fullName evidence="2">Transcriptional regulator, AlpA family</fullName>
    </submittedName>
</protein>
<dbReference type="Proteomes" id="UP000199639">
    <property type="component" value="Unassembled WGS sequence"/>
</dbReference>
<accession>A0A5E9FX44</accession>
<feature type="domain" description="Helix-turn-helix" evidence="1">
    <location>
        <begin position="53"/>
        <end position="101"/>
    </location>
</feature>
<dbReference type="InterPro" id="IPR009061">
    <property type="entry name" value="DNA-bd_dom_put_sf"/>
</dbReference>
<dbReference type="Pfam" id="PF12728">
    <property type="entry name" value="HTH_17"/>
    <property type="match status" value="1"/>
</dbReference>
<dbReference type="InterPro" id="IPR010093">
    <property type="entry name" value="SinI_DNA-bd"/>
</dbReference>
<gene>
    <name evidence="2" type="ORF">SAMN05216368_103392</name>
</gene>
<dbReference type="EMBL" id="FNIB01000003">
    <property type="protein sequence ID" value="SDN08533.1"/>
    <property type="molecule type" value="Genomic_DNA"/>
</dbReference>